<dbReference type="PANTHER" id="PTHR33383">
    <property type="entry name" value="MEMBRANE PROTEIN INSERTION EFFICIENCY FACTOR-RELATED"/>
    <property type="match status" value="1"/>
</dbReference>
<comment type="caution">
    <text evidence="2">The sequence shown here is derived from an EMBL/GenBank/DDBJ whole genome shotgun (WGS) entry which is preliminary data.</text>
</comment>
<dbReference type="SMART" id="SM01234">
    <property type="entry name" value="Haemolytic"/>
    <property type="match status" value="1"/>
</dbReference>
<name>A0A8S1JD07_9CHLO</name>
<proteinExistence type="inferred from homology"/>
<organism evidence="2 3">
    <name type="scientific">Ostreobium quekettii</name>
    <dbReference type="NCBI Taxonomy" id="121088"/>
    <lineage>
        <taxon>Eukaryota</taxon>
        <taxon>Viridiplantae</taxon>
        <taxon>Chlorophyta</taxon>
        <taxon>core chlorophytes</taxon>
        <taxon>Ulvophyceae</taxon>
        <taxon>TCBD clade</taxon>
        <taxon>Bryopsidales</taxon>
        <taxon>Ostreobineae</taxon>
        <taxon>Ostreobiaceae</taxon>
        <taxon>Ostreobium</taxon>
    </lineage>
</organism>
<dbReference type="AlphaFoldDB" id="A0A8S1JD07"/>
<evidence type="ECO:0000256" key="1">
    <source>
        <dbReference type="SAM" id="MobiDB-lite"/>
    </source>
</evidence>
<dbReference type="OrthoDB" id="1798at2759"/>
<feature type="compositionally biased region" description="Basic and acidic residues" evidence="1">
    <location>
        <begin position="33"/>
        <end position="45"/>
    </location>
</feature>
<dbReference type="Proteomes" id="UP000708148">
    <property type="component" value="Unassembled WGS sequence"/>
</dbReference>
<dbReference type="HAMAP" id="MF_00386">
    <property type="entry name" value="UPF0161_YidD"/>
    <property type="match status" value="1"/>
</dbReference>
<dbReference type="NCBIfam" id="TIGR00278">
    <property type="entry name" value="membrane protein insertion efficiency factor YidD"/>
    <property type="match status" value="1"/>
</dbReference>
<sequence>MDGFVNRSLDKRRRLIHLPCKVHKELQDGSKLAKDLNELHEDPETTGKGGDLGKPYGEDSQEEEGEDSAGVRAALAALRFYKSAISPLLPPSCRYIPTCSEYAMESYKTYGCAKGTVLTAWRLSRCNPFGGRGYDPPQWPPPGLEWIFK</sequence>
<dbReference type="EMBL" id="CAJHUC010001556">
    <property type="protein sequence ID" value="CAD7701509.1"/>
    <property type="molecule type" value="Genomic_DNA"/>
</dbReference>
<gene>
    <name evidence="2" type="ORF">OSTQU699_LOCUS6868</name>
</gene>
<reference evidence="2" key="1">
    <citation type="submission" date="2020-12" db="EMBL/GenBank/DDBJ databases">
        <authorList>
            <person name="Iha C."/>
        </authorList>
    </citation>
    <scope>NUCLEOTIDE SEQUENCE</scope>
</reference>
<feature type="region of interest" description="Disordered" evidence="1">
    <location>
        <begin position="33"/>
        <end position="69"/>
    </location>
</feature>
<dbReference type="Pfam" id="PF01809">
    <property type="entry name" value="YidD"/>
    <property type="match status" value="1"/>
</dbReference>
<accession>A0A8S1JD07</accession>
<keyword evidence="3" id="KW-1185">Reference proteome</keyword>
<protein>
    <recommendedName>
        <fullName evidence="4">Membrane protein insertion efficiency factor</fullName>
    </recommendedName>
</protein>
<dbReference type="PANTHER" id="PTHR33383:SF1">
    <property type="entry name" value="MEMBRANE PROTEIN INSERTION EFFICIENCY FACTOR-RELATED"/>
    <property type="match status" value="1"/>
</dbReference>
<evidence type="ECO:0000313" key="3">
    <source>
        <dbReference type="Proteomes" id="UP000708148"/>
    </source>
</evidence>
<evidence type="ECO:0008006" key="4">
    <source>
        <dbReference type="Google" id="ProtNLM"/>
    </source>
</evidence>
<evidence type="ECO:0000313" key="2">
    <source>
        <dbReference type="EMBL" id="CAD7701509.1"/>
    </source>
</evidence>
<dbReference type="InterPro" id="IPR002696">
    <property type="entry name" value="Membr_insert_effic_factor_YidD"/>
</dbReference>